<keyword evidence="4" id="KW-0067">ATP-binding</keyword>
<dbReference type="GO" id="GO:0005524">
    <property type="term" value="F:ATP binding"/>
    <property type="evidence" value="ECO:0007669"/>
    <property type="project" value="UniProtKB-KW"/>
</dbReference>
<dbReference type="GO" id="GO:0046872">
    <property type="term" value="F:metal ion binding"/>
    <property type="evidence" value="ECO:0007669"/>
    <property type="project" value="UniProtKB-KW"/>
</dbReference>
<organism evidence="6 7">
    <name type="scientific">Escherichia coli</name>
    <dbReference type="NCBI Taxonomy" id="562"/>
    <lineage>
        <taxon>Bacteria</taxon>
        <taxon>Pseudomonadati</taxon>
        <taxon>Pseudomonadota</taxon>
        <taxon>Gammaproteobacteria</taxon>
        <taxon>Enterobacterales</taxon>
        <taxon>Enterobacteriaceae</taxon>
        <taxon>Escherichia</taxon>
    </lineage>
</organism>
<dbReference type="Proteomes" id="UP000430387">
    <property type="component" value="Unassembled WGS sequence"/>
</dbReference>
<keyword evidence="3" id="KW-0547">Nucleotide-binding</keyword>
<evidence type="ECO:0000256" key="5">
    <source>
        <dbReference type="ARBA" id="ARBA00022842"/>
    </source>
</evidence>
<accession>A0A6D0IHU1</accession>
<keyword evidence="2" id="KW-0479">Metal-binding</keyword>
<dbReference type="EMBL" id="WTQJ01002076">
    <property type="protein sequence ID" value="MWR17886.1"/>
    <property type="molecule type" value="Genomic_DNA"/>
</dbReference>
<dbReference type="AlphaFoldDB" id="A0A6D0IHU1"/>
<reference evidence="6 7" key="1">
    <citation type="submission" date="2019-12" db="EMBL/GenBank/DDBJ databases">
        <title>Enteriobacteria Tanzani isolates_8377-8380.</title>
        <authorList>
            <person name="Subbiah M."/>
            <person name="Call D."/>
        </authorList>
    </citation>
    <scope>NUCLEOTIDE SEQUENCE [LARGE SCALE GENOMIC DNA]</scope>
    <source>
        <strain evidence="6 7">8380wG1</strain>
    </source>
</reference>
<dbReference type="SUPFAM" id="SSF56059">
    <property type="entry name" value="Glutathione synthetase ATP-binding domain-like"/>
    <property type="match status" value="1"/>
</dbReference>
<evidence type="ECO:0000313" key="6">
    <source>
        <dbReference type="EMBL" id="MWR17886.1"/>
    </source>
</evidence>
<keyword evidence="5" id="KW-0460">Magnesium</keyword>
<gene>
    <name evidence="6" type="ORF">GQA06_29350</name>
</gene>
<keyword evidence="1" id="KW-0436">Ligase</keyword>
<sequence>KTIEAAEGPYGEEGMIVQQFHPLPKFGDSYMLIGSWLVNDQPAGIGIREDRALITQDMSRFYPHIFVE</sequence>
<feature type="non-terminal residue" evidence="6">
    <location>
        <position position="1"/>
    </location>
</feature>
<name>A0A6D0IHU1_ECOLX</name>
<comment type="caution">
    <text evidence="6">The sequence shown here is derived from an EMBL/GenBank/DDBJ whole genome shotgun (WGS) entry which is preliminary data.</text>
</comment>
<dbReference type="GO" id="GO:0016874">
    <property type="term" value="F:ligase activity"/>
    <property type="evidence" value="ECO:0007669"/>
    <property type="project" value="UniProtKB-KW"/>
</dbReference>
<evidence type="ECO:0000256" key="1">
    <source>
        <dbReference type="ARBA" id="ARBA00022598"/>
    </source>
</evidence>
<dbReference type="Pfam" id="PF03738">
    <property type="entry name" value="GSP_synth"/>
    <property type="match status" value="1"/>
</dbReference>
<evidence type="ECO:0000256" key="3">
    <source>
        <dbReference type="ARBA" id="ARBA00022741"/>
    </source>
</evidence>
<protein>
    <submittedName>
        <fullName evidence="6">Uncharacterized protein</fullName>
    </submittedName>
</protein>
<evidence type="ECO:0000256" key="4">
    <source>
        <dbReference type="ARBA" id="ARBA00022840"/>
    </source>
</evidence>
<proteinExistence type="predicted"/>
<evidence type="ECO:0000313" key="7">
    <source>
        <dbReference type="Proteomes" id="UP000430387"/>
    </source>
</evidence>
<dbReference type="InterPro" id="IPR005494">
    <property type="entry name" value="GSPS_pre-ATP-grasp-like_dom"/>
</dbReference>
<evidence type="ECO:0000256" key="2">
    <source>
        <dbReference type="ARBA" id="ARBA00022723"/>
    </source>
</evidence>